<comment type="function">
    <text evidence="5">Small GTPase required for proper nuclear import of RNA polymerase II and III (RNAPII and RNAPIII). May act at an RNAP assembly step prior to nuclear import.</text>
</comment>
<evidence type="ECO:0000256" key="3">
    <source>
        <dbReference type="ARBA" id="ARBA00022801"/>
    </source>
</evidence>
<dbReference type="EMBL" id="CM004398">
    <property type="protein sequence ID" value="OAY34916.1"/>
    <property type="molecule type" value="Genomic_DNA"/>
</dbReference>
<dbReference type="PANTHER" id="PTHR21231:SF7">
    <property type="entry name" value="GPN-LOOP GTPASE 3"/>
    <property type="match status" value="1"/>
</dbReference>
<comment type="similarity">
    <text evidence="1 5">Belongs to the GPN-loop GTPase family.</text>
</comment>
<comment type="subunit">
    <text evidence="5">Binds to RNA polymerase II (RNAPII).</text>
</comment>
<name>A0A2C9UVW2_MANES</name>
<dbReference type="STRING" id="3983.A0A2C9UVW2"/>
<proteinExistence type="inferred from homology"/>
<keyword evidence="2 5" id="KW-0547">Nucleotide-binding</keyword>
<dbReference type="InterPro" id="IPR004130">
    <property type="entry name" value="Gpn"/>
</dbReference>
<protein>
    <recommendedName>
        <fullName evidence="5">GPN-loop GTPase 3</fullName>
    </recommendedName>
</protein>
<reference evidence="6" key="1">
    <citation type="submission" date="2016-02" db="EMBL/GenBank/DDBJ databases">
        <title>WGS assembly of Manihot esculenta.</title>
        <authorList>
            <person name="Bredeson J.V."/>
            <person name="Prochnik S.E."/>
            <person name="Lyons J.B."/>
            <person name="Schmutz J."/>
            <person name="Grimwood J."/>
            <person name="Vrebalov J."/>
            <person name="Bart R.S."/>
            <person name="Amuge T."/>
            <person name="Ferguson M.E."/>
            <person name="Green R."/>
            <person name="Putnam N."/>
            <person name="Stites J."/>
            <person name="Rounsley S."/>
            <person name="Rokhsar D.S."/>
        </authorList>
    </citation>
    <scope>NUCLEOTIDE SEQUENCE [LARGE SCALE GENOMIC DNA]</scope>
    <source>
        <tissue evidence="6">Leaf</tissue>
    </source>
</reference>
<dbReference type="InterPro" id="IPR027417">
    <property type="entry name" value="P-loop_NTPase"/>
</dbReference>
<evidence type="ECO:0000256" key="2">
    <source>
        <dbReference type="ARBA" id="ARBA00022741"/>
    </source>
</evidence>
<keyword evidence="3 5" id="KW-0378">Hydrolase</keyword>
<gene>
    <name evidence="6" type="ORF">MANES_12G057400</name>
</gene>
<dbReference type="SUPFAM" id="SSF52540">
    <property type="entry name" value="P-loop containing nucleoside triphosphate hydrolases"/>
    <property type="match status" value="1"/>
</dbReference>
<dbReference type="GO" id="GO:0016787">
    <property type="term" value="F:hydrolase activity"/>
    <property type="evidence" value="ECO:0007669"/>
    <property type="project" value="UniProtKB-KW"/>
</dbReference>
<dbReference type="AlphaFoldDB" id="A0A2C9UVW2"/>
<accession>A0A2C9UVW2</accession>
<keyword evidence="4 5" id="KW-0342">GTP-binding</keyword>
<evidence type="ECO:0000256" key="5">
    <source>
        <dbReference type="RuleBase" id="RU365059"/>
    </source>
</evidence>
<evidence type="ECO:0000313" key="6">
    <source>
        <dbReference type="EMBL" id="OAY34916.1"/>
    </source>
</evidence>
<evidence type="ECO:0000256" key="1">
    <source>
        <dbReference type="ARBA" id="ARBA00005290"/>
    </source>
</evidence>
<sequence length="57" mass="6644">MEELGLGPNGALIYCMEELEDNLDDWLAEELENYRDDDYLVFDCPGESIRFSVVHFI</sequence>
<dbReference type="Gene3D" id="3.40.50.300">
    <property type="entry name" value="P-loop containing nucleotide triphosphate hydrolases"/>
    <property type="match status" value="1"/>
</dbReference>
<organism evidence="6">
    <name type="scientific">Manihot esculenta</name>
    <name type="common">Cassava</name>
    <name type="synonym">Jatropha manihot</name>
    <dbReference type="NCBI Taxonomy" id="3983"/>
    <lineage>
        <taxon>Eukaryota</taxon>
        <taxon>Viridiplantae</taxon>
        <taxon>Streptophyta</taxon>
        <taxon>Embryophyta</taxon>
        <taxon>Tracheophyta</taxon>
        <taxon>Spermatophyta</taxon>
        <taxon>Magnoliopsida</taxon>
        <taxon>eudicotyledons</taxon>
        <taxon>Gunneridae</taxon>
        <taxon>Pentapetalae</taxon>
        <taxon>rosids</taxon>
        <taxon>fabids</taxon>
        <taxon>Malpighiales</taxon>
        <taxon>Euphorbiaceae</taxon>
        <taxon>Crotonoideae</taxon>
        <taxon>Manihoteae</taxon>
        <taxon>Manihot</taxon>
    </lineage>
</organism>
<dbReference type="GO" id="GO:0005525">
    <property type="term" value="F:GTP binding"/>
    <property type="evidence" value="ECO:0007669"/>
    <property type="project" value="UniProtKB-KW"/>
</dbReference>
<dbReference type="PANTHER" id="PTHR21231">
    <property type="entry name" value="XPA-BINDING PROTEIN 1-RELATED"/>
    <property type="match status" value="1"/>
</dbReference>
<dbReference type="Pfam" id="PF03029">
    <property type="entry name" value="ATP_bind_1"/>
    <property type="match status" value="1"/>
</dbReference>
<evidence type="ECO:0000256" key="4">
    <source>
        <dbReference type="ARBA" id="ARBA00023134"/>
    </source>
</evidence>